<evidence type="ECO:0000256" key="1">
    <source>
        <dbReference type="ARBA" id="ARBA00004651"/>
    </source>
</evidence>
<feature type="transmembrane region" description="Helical" evidence="9">
    <location>
        <begin position="98"/>
        <end position="119"/>
    </location>
</feature>
<evidence type="ECO:0000256" key="7">
    <source>
        <dbReference type="ARBA" id="ARBA00023136"/>
    </source>
</evidence>
<organism evidence="10 11">
    <name type="scientific">Herbiconiux flava</name>
    <dbReference type="NCBI Taxonomy" id="881268"/>
    <lineage>
        <taxon>Bacteria</taxon>
        <taxon>Bacillati</taxon>
        <taxon>Actinomycetota</taxon>
        <taxon>Actinomycetes</taxon>
        <taxon>Micrococcales</taxon>
        <taxon>Microbacteriaceae</taxon>
        <taxon>Herbiconiux</taxon>
    </lineage>
</organism>
<reference evidence="10 11" key="1">
    <citation type="submission" date="2020-07" db="EMBL/GenBank/DDBJ databases">
        <title>Sequencing the genomes of 1000 actinobacteria strains.</title>
        <authorList>
            <person name="Klenk H.-P."/>
        </authorList>
    </citation>
    <scope>NUCLEOTIDE SEQUENCE [LARGE SCALE GENOMIC DNA]</scope>
    <source>
        <strain evidence="10 11">DSM 26474</strain>
    </source>
</reference>
<dbReference type="Gene3D" id="1.20.1080.10">
    <property type="entry name" value="Glycerol uptake facilitator protein"/>
    <property type="match status" value="1"/>
</dbReference>
<gene>
    <name evidence="10" type="ORF">BJ984_003223</name>
</gene>
<dbReference type="PANTHER" id="PTHR19139">
    <property type="entry name" value="AQUAPORIN TRANSPORTER"/>
    <property type="match status" value="1"/>
</dbReference>
<protein>
    <submittedName>
        <fullName evidence="10">Aquaporin Z</fullName>
    </submittedName>
</protein>
<evidence type="ECO:0000256" key="5">
    <source>
        <dbReference type="ARBA" id="ARBA00022692"/>
    </source>
</evidence>
<evidence type="ECO:0000256" key="2">
    <source>
        <dbReference type="ARBA" id="ARBA00006175"/>
    </source>
</evidence>
<comment type="subcellular location">
    <subcellularLocation>
        <location evidence="1">Cell membrane</location>
        <topology evidence="1">Multi-pass membrane protein</topology>
    </subcellularLocation>
</comment>
<keyword evidence="3 8" id="KW-0813">Transport</keyword>
<dbReference type="PROSITE" id="PS00221">
    <property type="entry name" value="MIP"/>
    <property type="match status" value="1"/>
</dbReference>
<dbReference type="GO" id="GO:0005886">
    <property type="term" value="C:plasma membrane"/>
    <property type="evidence" value="ECO:0007669"/>
    <property type="project" value="UniProtKB-SubCell"/>
</dbReference>
<dbReference type="InterPro" id="IPR022357">
    <property type="entry name" value="MIP_CS"/>
</dbReference>
<evidence type="ECO:0000256" key="4">
    <source>
        <dbReference type="ARBA" id="ARBA00022475"/>
    </source>
</evidence>
<evidence type="ECO:0000256" key="6">
    <source>
        <dbReference type="ARBA" id="ARBA00022989"/>
    </source>
</evidence>
<dbReference type="InterPro" id="IPR034294">
    <property type="entry name" value="Aquaporin_transptr"/>
</dbReference>
<sequence length="267" mass="25883">MPSQKNPAHVPSGASALRRAAAEAGGTFLLVFGLIGAALLTSPDSNGVAAQPGTGLLGVAVALGLTVAIGAAVVGPVSGGHFNPAVTLGVAVAGRLRWGLVPVYVAAQVVGGVTGAALVRALLLGSGDGGAAAVRSGFASTGYGMLSPGHFGLLPVAAVELIATAVLVVVVLTTTHPTTGTPLAPLVIGGTLTLMLFVALPIDNASLNPARSLATAVFGGGDWMAQLWAFIVFPVLGAVLAAGLYRVAVAGRASAAPEPAPAASTPA</sequence>
<dbReference type="GO" id="GO:0015250">
    <property type="term" value="F:water channel activity"/>
    <property type="evidence" value="ECO:0007669"/>
    <property type="project" value="TreeGrafter"/>
</dbReference>
<feature type="transmembrane region" description="Helical" evidence="9">
    <location>
        <begin position="20"/>
        <end position="41"/>
    </location>
</feature>
<dbReference type="InterPro" id="IPR000425">
    <property type="entry name" value="MIP"/>
</dbReference>
<feature type="transmembrane region" description="Helical" evidence="9">
    <location>
        <begin position="151"/>
        <end position="171"/>
    </location>
</feature>
<dbReference type="Pfam" id="PF00230">
    <property type="entry name" value="MIP"/>
    <property type="match status" value="1"/>
</dbReference>
<dbReference type="PANTHER" id="PTHR19139:SF199">
    <property type="entry name" value="MIP17260P"/>
    <property type="match status" value="1"/>
</dbReference>
<dbReference type="AlphaFoldDB" id="A0A852STL2"/>
<comment type="similarity">
    <text evidence="2 8">Belongs to the MIP/aquaporin (TC 1.A.8) family.</text>
</comment>
<name>A0A852STL2_9MICO</name>
<comment type="caution">
    <text evidence="10">The sequence shown here is derived from an EMBL/GenBank/DDBJ whole genome shotgun (WGS) entry which is preliminary data.</text>
</comment>
<dbReference type="InterPro" id="IPR023271">
    <property type="entry name" value="Aquaporin-like"/>
</dbReference>
<dbReference type="RefSeq" id="WP_179548889.1">
    <property type="nucleotide sequence ID" value="NZ_BSEW01000002.1"/>
</dbReference>
<dbReference type="SUPFAM" id="SSF81338">
    <property type="entry name" value="Aquaporin-like"/>
    <property type="match status" value="1"/>
</dbReference>
<dbReference type="EMBL" id="JACCBM010000001">
    <property type="protein sequence ID" value="NYD72065.1"/>
    <property type="molecule type" value="Genomic_DNA"/>
</dbReference>
<keyword evidence="7 9" id="KW-0472">Membrane</keyword>
<keyword evidence="6 9" id="KW-1133">Transmembrane helix</keyword>
<accession>A0A852STL2</accession>
<evidence type="ECO:0000256" key="9">
    <source>
        <dbReference type="SAM" id="Phobius"/>
    </source>
</evidence>
<evidence type="ECO:0000313" key="10">
    <source>
        <dbReference type="EMBL" id="NYD72065.1"/>
    </source>
</evidence>
<feature type="transmembrane region" description="Helical" evidence="9">
    <location>
        <begin position="53"/>
        <end position="77"/>
    </location>
</feature>
<evidence type="ECO:0000256" key="3">
    <source>
        <dbReference type="ARBA" id="ARBA00022448"/>
    </source>
</evidence>
<keyword evidence="4" id="KW-1003">Cell membrane</keyword>
<feature type="transmembrane region" description="Helical" evidence="9">
    <location>
        <begin position="183"/>
        <end position="203"/>
    </location>
</feature>
<evidence type="ECO:0000313" key="11">
    <source>
        <dbReference type="Proteomes" id="UP000549913"/>
    </source>
</evidence>
<evidence type="ECO:0000256" key="8">
    <source>
        <dbReference type="RuleBase" id="RU000477"/>
    </source>
</evidence>
<keyword evidence="11" id="KW-1185">Reference proteome</keyword>
<feature type="transmembrane region" description="Helical" evidence="9">
    <location>
        <begin position="223"/>
        <end position="245"/>
    </location>
</feature>
<proteinExistence type="inferred from homology"/>
<dbReference type="PRINTS" id="PR00783">
    <property type="entry name" value="MINTRINSICP"/>
</dbReference>
<dbReference type="Proteomes" id="UP000549913">
    <property type="component" value="Unassembled WGS sequence"/>
</dbReference>
<keyword evidence="5 8" id="KW-0812">Transmembrane</keyword>